<dbReference type="Proteomes" id="UP000290958">
    <property type="component" value="Unassembled WGS sequence"/>
</dbReference>
<dbReference type="GO" id="GO:0004029">
    <property type="term" value="F:aldehyde dehydrogenase (NAD+) activity"/>
    <property type="evidence" value="ECO:0007669"/>
    <property type="project" value="TreeGrafter"/>
</dbReference>
<evidence type="ECO:0000313" key="3">
    <source>
        <dbReference type="Proteomes" id="UP000290958"/>
    </source>
</evidence>
<accession>A0A4Q1KEN7</accession>
<dbReference type="OrthoDB" id="9801785at2"/>
<dbReference type="Pfam" id="PF01370">
    <property type="entry name" value="Epimerase"/>
    <property type="match status" value="1"/>
</dbReference>
<organism evidence="2 3">
    <name type="scientific">Sphingobium fluviale</name>
    <dbReference type="NCBI Taxonomy" id="2506423"/>
    <lineage>
        <taxon>Bacteria</taxon>
        <taxon>Pseudomonadati</taxon>
        <taxon>Pseudomonadota</taxon>
        <taxon>Alphaproteobacteria</taxon>
        <taxon>Sphingomonadales</taxon>
        <taxon>Sphingomonadaceae</taxon>
        <taxon>Sphingobium</taxon>
    </lineage>
</organism>
<proteinExistence type="predicted"/>
<reference evidence="3" key="1">
    <citation type="submission" date="2019-01" db="EMBL/GenBank/DDBJ databases">
        <title>Cytophagaceae bacterium strain CAR-16.</title>
        <authorList>
            <person name="Chen W.-M."/>
        </authorList>
    </citation>
    <scope>NUCLEOTIDE SEQUENCE [LARGE SCALE GENOMIC DNA]</scope>
    <source>
        <strain evidence="3">CHR27</strain>
    </source>
</reference>
<dbReference type="InterPro" id="IPR036291">
    <property type="entry name" value="NAD(P)-bd_dom_sf"/>
</dbReference>
<dbReference type="PANTHER" id="PTHR48079:SF6">
    <property type="entry name" value="NAD(P)-BINDING DOMAIN-CONTAINING PROTEIN-RELATED"/>
    <property type="match status" value="1"/>
</dbReference>
<dbReference type="InterPro" id="IPR001509">
    <property type="entry name" value="Epimerase_deHydtase"/>
</dbReference>
<gene>
    <name evidence="2" type="ORF">EQG66_12750</name>
</gene>
<dbReference type="GO" id="GO:0005737">
    <property type="term" value="C:cytoplasm"/>
    <property type="evidence" value="ECO:0007669"/>
    <property type="project" value="TreeGrafter"/>
</dbReference>
<name>A0A4Q1KEN7_9SPHN</name>
<dbReference type="PANTHER" id="PTHR48079">
    <property type="entry name" value="PROTEIN YEEZ"/>
    <property type="match status" value="1"/>
</dbReference>
<dbReference type="Gene3D" id="3.40.50.720">
    <property type="entry name" value="NAD(P)-binding Rossmann-like Domain"/>
    <property type="match status" value="1"/>
</dbReference>
<sequence>MAGPGMSWQGRSVCITGGTGFIGGALAARLAEMGAQVIVPTRDKSRIGRGSGAIRYIAARDLAAALPGVSALFNLAYDFRRSADENIALYAKTADACALAQVPMLVQASSIAVYDDWPLGDVTEASPCDAPGHDYKAAKRAIERDIARRVGEGQFDAVILQPTIVYGPGSPQWADALAEKMAGGTLILPDRDDGLCNGLYIDDLVSVFIAAAELERGGAERFIVSGPETFPWNRLLSAYAEACGASVRHEPTAPYVPRPAAKPSALSALVQRASAIAAGLIGTARLEKLRGWAMARRPGPRIWRPAAENPKLFLGTGVASTDKMRAHLFVPQVSAEEGIARTCAALRAKYKL</sequence>
<dbReference type="InterPro" id="IPR051783">
    <property type="entry name" value="NAD(P)-dependent_oxidoreduct"/>
</dbReference>
<evidence type="ECO:0000259" key="1">
    <source>
        <dbReference type="Pfam" id="PF01370"/>
    </source>
</evidence>
<dbReference type="EMBL" id="SBKP01000014">
    <property type="protein sequence ID" value="RXR26571.1"/>
    <property type="molecule type" value="Genomic_DNA"/>
</dbReference>
<dbReference type="AlphaFoldDB" id="A0A4Q1KEN7"/>
<keyword evidence="3" id="KW-1185">Reference proteome</keyword>
<comment type="caution">
    <text evidence="2">The sequence shown here is derived from an EMBL/GenBank/DDBJ whole genome shotgun (WGS) entry which is preliminary data.</text>
</comment>
<dbReference type="SUPFAM" id="SSF51735">
    <property type="entry name" value="NAD(P)-binding Rossmann-fold domains"/>
    <property type="match status" value="1"/>
</dbReference>
<feature type="domain" description="NAD-dependent epimerase/dehydratase" evidence="1">
    <location>
        <begin position="13"/>
        <end position="217"/>
    </location>
</feature>
<evidence type="ECO:0000313" key="2">
    <source>
        <dbReference type="EMBL" id="RXR26571.1"/>
    </source>
</evidence>
<protein>
    <submittedName>
        <fullName evidence="2">NAD-dependent epimerase/dehydratase family protein</fullName>
    </submittedName>
</protein>